<dbReference type="NCBIfam" id="TIGR04312">
    <property type="entry name" value="choice_anch_B"/>
    <property type="match status" value="1"/>
</dbReference>
<proteinExistence type="predicted"/>
<gene>
    <name evidence="2" type="ORF">TOPH_03341</name>
</gene>
<dbReference type="PANTHER" id="PTHR38787">
    <property type="entry name" value="REGULATORY P DOMAIN-CONTAINING PROTEIN"/>
    <property type="match status" value="1"/>
</dbReference>
<evidence type="ECO:0000313" key="2">
    <source>
        <dbReference type="EMBL" id="KND91819.1"/>
    </source>
</evidence>
<keyword evidence="1" id="KW-0732">Signal</keyword>
<evidence type="ECO:0000256" key="1">
    <source>
        <dbReference type="SAM" id="SignalP"/>
    </source>
</evidence>
<evidence type="ECO:0008006" key="4">
    <source>
        <dbReference type="Google" id="ProtNLM"/>
    </source>
</evidence>
<dbReference type="STRING" id="1163406.A0A0L0NCT9"/>
<comment type="caution">
    <text evidence="2">The sequence shown here is derived from an EMBL/GenBank/DDBJ whole genome shotgun (WGS) entry which is preliminary data.</text>
</comment>
<dbReference type="Proteomes" id="UP000036947">
    <property type="component" value="Unassembled WGS sequence"/>
</dbReference>
<dbReference type="AlphaFoldDB" id="A0A0L0NCT9"/>
<dbReference type="PANTHER" id="PTHR38787:SF3">
    <property type="entry name" value="REGULATORY P DOMAIN-CONTAINING PROTEIN"/>
    <property type="match status" value="1"/>
</dbReference>
<dbReference type="EMBL" id="LFRF01000007">
    <property type="protein sequence ID" value="KND91819.1"/>
    <property type="molecule type" value="Genomic_DNA"/>
</dbReference>
<protein>
    <recommendedName>
        <fullName evidence="4">Regulatory P domain-containing protein</fullName>
    </recommendedName>
</protein>
<reference evidence="2 3" key="1">
    <citation type="journal article" date="2015" name="BMC Genomics">
        <title>The genome of the truffle-parasite Tolypocladium ophioglossoides and the evolution of antifungal peptaibiotics.</title>
        <authorList>
            <person name="Quandt C.A."/>
            <person name="Bushley K.E."/>
            <person name="Spatafora J.W."/>
        </authorList>
    </citation>
    <scope>NUCLEOTIDE SEQUENCE [LARGE SCALE GENOMIC DNA]</scope>
    <source>
        <strain evidence="2 3">CBS 100239</strain>
    </source>
</reference>
<keyword evidence="3" id="KW-1185">Reference proteome</keyword>
<name>A0A0L0NCT9_TOLOC</name>
<feature type="chain" id="PRO_5005544824" description="Regulatory P domain-containing protein" evidence="1">
    <location>
        <begin position="18"/>
        <end position="459"/>
    </location>
</feature>
<dbReference type="OrthoDB" id="2099887at2759"/>
<sequence>MKLTALSALALATAAVAQSEFQESSMVENKMGMLMNLKTTHHEMKKAAGVFAEGRYEVKSAVTCTDGKAGEYSCENVDLAGHLTHENMGSMTRAGNDIWGWTSDDGREFALVGQTDGTAFVEVLKDGSLKYIGRLPTQTSNSIWRDMKVIGHHVYIGSEAQGHGLQIFDLTKLLNIGSSPYVFDPTTDLTAWYSGFGSSHNIIANPETNTIFAVGASRDAACPGSNGGPIMLDVTDPSKPTLLGCAGQDGYCHDAEAVVYHGVDKNFDGHEILYGHNERFLTIYDVTDKRNPVILSKTSYDGFNGKGAYTHQGWTIDKDMKYLLLDDELDEMYRHRNGTAANTRTYVFDLSDLTKPKWTGVYLSPVQSIDHNQYVVNGVSYQANYASGLRVVDVSKIAADPTGGNMKELAHFDCYPEDDGNPQPEFNGAWSVYPWFTSGTVILNCIERGMFALKVNTGK</sequence>
<organism evidence="2 3">
    <name type="scientific">Tolypocladium ophioglossoides (strain CBS 100239)</name>
    <name type="common">Snaketongue truffleclub</name>
    <name type="synonym">Elaphocordyceps ophioglossoides</name>
    <dbReference type="NCBI Taxonomy" id="1163406"/>
    <lineage>
        <taxon>Eukaryota</taxon>
        <taxon>Fungi</taxon>
        <taxon>Dikarya</taxon>
        <taxon>Ascomycota</taxon>
        <taxon>Pezizomycotina</taxon>
        <taxon>Sordariomycetes</taxon>
        <taxon>Hypocreomycetidae</taxon>
        <taxon>Hypocreales</taxon>
        <taxon>Ophiocordycipitaceae</taxon>
        <taxon>Tolypocladium</taxon>
    </lineage>
</organism>
<accession>A0A0L0NCT9</accession>
<evidence type="ECO:0000313" key="3">
    <source>
        <dbReference type="Proteomes" id="UP000036947"/>
    </source>
</evidence>
<feature type="signal peptide" evidence="1">
    <location>
        <begin position="1"/>
        <end position="17"/>
    </location>
</feature>
<dbReference type="GO" id="GO:0005576">
    <property type="term" value="C:extracellular region"/>
    <property type="evidence" value="ECO:0007669"/>
    <property type="project" value="TreeGrafter"/>
</dbReference>
<dbReference type="InterPro" id="IPR027589">
    <property type="entry name" value="Choice_anch_B"/>
</dbReference>